<feature type="compositionally biased region" description="Polar residues" evidence="1">
    <location>
        <begin position="1"/>
        <end position="10"/>
    </location>
</feature>
<dbReference type="STRING" id="4536.A0A0E0HU42"/>
<dbReference type="OMA" id="PATWTHH"/>
<protein>
    <submittedName>
        <fullName evidence="2">Uncharacterized protein</fullName>
    </submittedName>
</protein>
<feature type="compositionally biased region" description="Basic residues" evidence="1">
    <location>
        <begin position="24"/>
        <end position="33"/>
    </location>
</feature>
<sequence>MQRFRSSSLSGKVAAVGTGGRTVARAHRRRSGRQRAPPSGCGCGCPRPWWLSAAAFLTGSTDEVVTTAPISHHLHLLSSLQAIPADRLHHAAPPLRCPLPPPAAPILSSSGELQVAVDLAMPMLRVAAAAAVMLSLAASSAPATWTHHRDAASHSSFVRLQRSLARFRPPTAAFLSALLEGRQLHALAAKLSLAPSHTIVDALVSNEDHLAALDLDPLSADEQGQFGLIKLNSSENGIENDENRENDKVAMIARFILAF</sequence>
<dbReference type="EnsemblPlants" id="ONIVA06G26570.1">
    <property type="protein sequence ID" value="ONIVA06G26570.1"/>
    <property type="gene ID" value="ONIVA06G26570"/>
</dbReference>
<dbReference type="Gramene" id="ONIVA06G26570.1">
    <property type="protein sequence ID" value="ONIVA06G26570.1"/>
    <property type="gene ID" value="ONIVA06G26570"/>
</dbReference>
<evidence type="ECO:0000313" key="2">
    <source>
        <dbReference type="EnsemblPlants" id="ONIVA06G26570.1"/>
    </source>
</evidence>
<dbReference type="HOGENOM" id="CLU_869812_0_0_1"/>
<keyword evidence="3" id="KW-1185">Reference proteome</keyword>
<feature type="region of interest" description="Disordered" evidence="1">
    <location>
        <begin position="1"/>
        <end position="39"/>
    </location>
</feature>
<evidence type="ECO:0000313" key="3">
    <source>
        <dbReference type="Proteomes" id="UP000006591"/>
    </source>
</evidence>
<name>A0A0E0HU42_ORYNI</name>
<dbReference type="AlphaFoldDB" id="A0A0E0HU42"/>
<dbReference type="Proteomes" id="UP000006591">
    <property type="component" value="Chromosome 6"/>
</dbReference>
<evidence type="ECO:0000256" key="1">
    <source>
        <dbReference type="SAM" id="MobiDB-lite"/>
    </source>
</evidence>
<proteinExistence type="predicted"/>
<reference evidence="2" key="1">
    <citation type="submission" date="2015-04" db="UniProtKB">
        <authorList>
            <consortium name="EnsemblPlants"/>
        </authorList>
    </citation>
    <scope>IDENTIFICATION</scope>
    <source>
        <strain evidence="2">SL10</strain>
    </source>
</reference>
<accession>A0A0E0HU42</accession>
<reference evidence="2" key="2">
    <citation type="submission" date="2018-04" db="EMBL/GenBank/DDBJ databases">
        <title>OnivRS2 (Oryza nivara Reference Sequence Version 2).</title>
        <authorList>
            <person name="Zhang J."/>
            <person name="Kudrna D."/>
            <person name="Lee S."/>
            <person name="Talag J."/>
            <person name="Rajasekar S."/>
            <person name="Welchert J."/>
            <person name="Hsing Y.-I."/>
            <person name="Wing R.A."/>
        </authorList>
    </citation>
    <scope>NUCLEOTIDE SEQUENCE [LARGE SCALE GENOMIC DNA]</scope>
    <source>
        <strain evidence="2">SL10</strain>
    </source>
</reference>
<organism evidence="2">
    <name type="scientific">Oryza nivara</name>
    <name type="common">Indian wild rice</name>
    <name type="synonym">Oryza sativa f. spontanea</name>
    <dbReference type="NCBI Taxonomy" id="4536"/>
    <lineage>
        <taxon>Eukaryota</taxon>
        <taxon>Viridiplantae</taxon>
        <taxon>Streptophyta</taxon>
        <taxon>Embryophyta</taxon>
        <taxon>Tracheophyta</taxon>
        <taxon>Spermatophyta</taxon>
        <taxon>Magnoliopsida</taxon>
        <taxon>Liliopsida</taxon>
        <taxon>Poales</taxon>
        <taxon>Poaceae</taxon>
        <taxon>BOP clade</taxon>
        <taxon>Oryzoideae</taxon>
        <taxon>Oryzeae</taxon>
        <taxon>Oryzinae</taxon>
        <taxon>Oryza</taxon>
    </lineage>
</organism>